<comment type="caution">
    <text evidence="2">The sequence shown here is derived from an EMBL/GenBank/DDBJ whole genome shotgun (WGS) entry which is preliminary data.</text>
</comment>
<reference evidence="2 3" key="1">
    <citation type="submission" date="2020-08" db="EMBL/GenBank/DDBJ databases">
        <title>Plant Genome Project.</title>
        <authorList>
            <person name="Zhang R.-G."/>
        </authorList>
    </citation>
    <scope>NUCLEOTIDE SEQUENCE [LARGE SCALE GENOMIC DNA]</scope>
    <source>
        <tissue evidence="2">Rhizome</tissue>
    </source>
</reference>
<dbReference type="PANTHER" id="PTHR46250">
    <property type="entry name" value="MYB/SANT-LIKE DNA-BINDING DOMAIN PROTEIN-RELATED"/>
    <property type="match status" value="1"/>
</dbReference>
<organism evidence="2 3">
    <name type="scientific">Zingiber officinale</name>
    <name type="common">Ginger</name>
    <name type="synonym">Amomum zingiber</name>
    <dbReference type="NCBI Taxonomy" id="94328"/>
    <lineage>
        <taxon>Eukaryota</taxon>
        <taxon>Viridiplantae</taxon>
        <taxon>Streptophyta</taxon>
        <taxon>Embryophyta</taxon>
        <taxon>Tracheophyta</taxon>
        <taxon>Spermatophyta</taxon>
        <taxon>Magnoliopsida</taxon>
        <taxon>Liliopsida</taxon>
        <taxon>Zingiberales</taxon>
        <taxon>Zingiberaceae</taxon>
        <taxon>Zingiber</taxon>
    </lineage>
</organism>
<feature type="region of interest" description="Disordered" evidence="1">
    <location>
        <begin position="171"/>
        <end position="191"/>
    </location>
</feature>
<evidence type="ECO:0000256" key="1">
    <source>
        <dbReference type="SAM" id="MobiDB-lite"/>
    </source>
</evidence>
<name>A0A8J5LK07_ZINOF</name>
<gene>
    <name evidence="2" type="ORF">ZIOFF_010469</name>
</gene>
<proteinExistence type="predicted"/>
<feature type="region of interest" description="Disordered" evidence="1">
    <location>
        <begin position="76"/>
        <end position="105"/>
    </location>
</feature>
<feature type="compositionally biased region" description="Low complexity" evidence="1">
    <location>
        <begin position="172"/>
        <end position="183"/>
    </location>
</feature>
<dbReference type="Proteomes" id="UP000734854">
    <property type="component" value="Unassembled WGS sequence"/>
</dbReference>
<dbReference type="AlphaFoldDB" id="A0A8J5LK07"/>
<dbReference type="EMBL" id="JACMSC010000003">
    <property type="protein sequence ID" value="KAG6528316.1"/>
    <property type="molecule type" value="Genomic_DNA"/>
</dbReference>
<sequence length="191" mass="21189">MAVATDQSGAYPEWTISAKVAKAVKTLDCYRNLFISSRLKASRKKTRPTSLKVPQGCYYLVDTGYCNSSQFLAPYHGHSKDPQESIEDNEESEYGESDDDDETHKDAKRLYNVSFPYFTDLDIVYGKNRETGDVAEDPLAAEQNLGNADVTLLVTDESDSNIEIEFLSTMESMPSNSSNARSSKIIPSISS</sequence>
<accession>A0A8J5LK07</accession>
<evidence type="ECO:0000313" key="2">
    <source>
        <dbReference type="EMBL" id="KAG6528316.1"/>
    </source>
</evidence>
<keyword evidence="3" id="KW-1185">Reference proteome</keyword>
<evidence type="ECO:0008006" key="4">
    <source>
        <dbReference type="Google" id="ProtNLM"/>
    </source>
</evidence>
<evidence type="ECO:0000313" key="3">
    <source>
        <dbReference type="Proteomes" id="UP000734854"/>
    </source>
</evidence>
<protein>
    <recommendedName>
        <fullName evidence="4">DDE Tnp4 domain-containing protein</fullName>
    </recommendedName>
</protein>
<dbReference type="PANTHER" id="PTHR46250:SF15">
    <property type="entry name" value="OS01G0523800 PROTEIN"/>
    <property type="match status" value="1"/>
</dbReference>
<feature type="compositionally biased region" description="Acidic residues" evidence="1">
    <location>
        <begin position="84"/>
        <end position="101"/>
    </location>
</feature>